<dbReference type="Gene3D" id="3.30.160.100">
    <property type="entry name" value="Ribosome hibernation promotion factor-like"/>
    <property type="match status" value="1"/>
</dbReference>
<evidence type="ECO:0000313" key="2">
    <source>
        <dbReference type="Proteomes" id="UP000238442"/>
    </source>
</evidence>
<dbReference type="Proteomes" id="UP000238442">
    <property type="component" value="Chromosome"/>
</dbReference>
<name>A0A2S0HSP2_9FLAO</name>
<dbReference type="AlphaFoldDB" id="A0A2S0HSP2"/>
<dbReference type="SUPFAM" id="SSF69754">
    <property type="entry name" value="Ribosome binding protein Y (YfiA homologue)"/>
    <property type="match status" value="1"/>
</dbReference>
<dbReference type="OrthoDB" id="9808702at2"/>
<keyword evidence="2" id="KW-1185">Reference proteome</keyword>
<sequence length="98" mass="11308">MTITIQYVKMPTSETLTAFTEKRLNKLATKYNWLINAQVFFKLGQDINKKSICEIELSLPGPKIFASSKAENYEVAVKEAISDLNKQLKKRKETTYHH</sequence>
<accession>A0A2S0HSP2</accession>
<dbReference type="EMBL" id="CP027062">
    <property type="protein sequence ID" value="AVI49711.1"/>
    <property type="molecule type" value="Genomic_DNA"/>
</dbReference>
<gene>
    <name evidence="1" type="primary">raiA</name>
    <name evidence="1" type="ORF">C5O00_00430</name>
</gene>
<evidence type="ECO:0000313" key="1">
    <source>
        <dbReference type="EMBL" id="AVI49711.1"/>
    </source>
</evidence>
<reference evidence="1 2" key="1">
    <citation type="submission" date="2018-02" db="EMBL/GenBank/DDBJ databases">
        <title>Genomic analysis of the strain RR4-38 isolated from a seawater recirculating aquaculture system.</title>
        <authorList>
            <person name="Kim Y.-S."/>
            <person name="Jang Y.H."/>
            <person name="Kim K.-H."/>
        </authorList>
    </citation>
    <scope>NUCLEOTIDE SEQUENCE [LARGE SCALE GENOMIC DNA]</scope>
    <source>
        <strain evidence="1 2">RR4-38</strain>
    </source>
</reference>
<dbReference type="Pfam" id="PF02482">
    <property type="entry name" value="Ribosomal_S30AE"/>
    <property type="match status" value="1"/>
</dbReference>
<dbReference type="InterPro" id="IPR036567">
    <property type="entry name" value="RHF-like"/>
</dbReference>
<dbReference type="InterPro" id="IPR003489">
    <property type="entry name" value="RHF/RaiA"/>
</dbReference>
<dbReference type="NCBIfam" id="TIGR00741">
    <property type="entry name" value="yfiA"/>
    <property type="match status" value="1"/>
</dbReference>
<dbReference type="KEGG" id="aue:C5O00_00430"/>
<proteinExistence type="predicted"/>
<protein>
    <submittedName>
        <fullName evidence="1">Ribosome-associated translation inhibitor RaiA</fullName>
    </submittedName>
</protein>
<dbReference type="RefSeq" id="WP_105213937.1">
    <property type="nucleotide sequence ID" value="NZ_CP027062.1"/>
</dbReference>
<organism evidence="1 2">
    <name type="scientific">Pukyongia salina</name>
    <dbReference type="NCBI Taxonomy" id="2094025"/>
    <lineage>
        <taxon>Bacteria</taxon>
        <taxon>Pseudomonadati</taxon>
        <taxon>Bacteroidota</taxon>
        <taxon>Flavobacteriia</taxon>
        <taxon>Flavobacteriales</taxon>
        <taxon>Flavobacteriaceae</taxon>
        <taxon>Pukyongia</taxon>
    </lineage>
</organism>